<name>A0ABS5AFV2_9PSEU</name>
<gene>
    <name evidence="1" type="ORF">JOF53_004325</name>
</gene>
<dbReference type="Proteomes" id="UP001519363">
    <property type="component" value="Unassembled WGS sequence"/>
</dbReference>
<keyword evidence="2" id="KW-1185">Reference proteome</keyword>
<dbReference type="Gene3D" id="3.40.50.2000">
    <property type="entry name" value="Glycogen Phosphorylase B"/>
    <property type="match status" value="1"/>
</dbReference>
<organism evidence="1 2">
    <name type="scientific">Crossiella equi</name>
    <dbReference type="NCBI Taxonomy" id="130796"/>
    <lineage>
        <taxon>Bacteria</taxon>
        <taxon>Bacillati</taxon>
        <taxon>Actinomycetota</taxon>
        <taxon>Actinomycetes</taxon>
        <taxon>Pseudonocardiales</taxon>
        <taxon>Pseudonocardiaceae</taxon>
        <taxon>Crossiella</taxon>
    </lineage>
</organism>
<sequence>MSDKAARSIACTITTAAGLPAARVLARSHLEWNPGHEFVIAVLDGDRGARQAHGVRVVGWDGFGLDEDSYLRLMTAFPAAELRTALVPFLLRALLTRAELVVSLNREAKVFAPFTRLPDLTRAHGAVLLPRLLAPLPDDGRSPTEAEVLAGGVFDPSFLSVSAQAGPMLNYLCERVWQNARSGDDRWPRWTDEVAALFPHVVSRDLGAGVGHWNAGQRPVTEDVSGTLRAGGALLRFFDFAGYRPEKPWLPADLPRPRVLFSENAALHRLYETYRGELLAAGYELDTPETSRYDELPDGTPLTPLVRELFRAEWGKAVAKRQAGKDAPLPPHAFGPDKGGEFVDWLAAPGNPTQAHSGLNRWTTAIWDSRVDLRVVFPRPTEGDNEAYRQWCRSVATVEHDLATWAIPEPALERPAPTGEFGINLLGHLTAELGVGELGRALHKAVHAAGIPTATVVEDFLVNNRTAIERPDSLGAPKYPISVLCINADTTTLAVDLYPQLFSQRYRIGVWSWELEDFPPTMHKAYELVDEIWTISEFCRAAIAAHTDKPVKVFPIPISDPGPPNRGRRVPGAPVRFLFAFDFNSVGERKNPWGLVDAFRMAFPEGDEDVRLVVKAINGDLHPGAAERLRTMIGDDPRIELLERYLSVAELAALYDESDCYVSLHRSEGFGFTVAEAMARGLPVISTDYSGSAEFLDASTGYPVPFTITPVGDGWEPYPPDAVWADPDLVEAASLMRDVADDPEHAAAVGRAGREYILRTRTVSAAAHWVRSQLEQARSRLSGGTHH</sequence>
<dbReference type="PANTHER" id="PTHR46656:SF3">
    <property type="entry name" value="PUTATIVE-RELATED"/>
    <property type="match status" value="1"/>
</dbReference>
<evidence type="ECO:0000313" key="2">
    <source>
        <dbReference type="Proteomes" id="UP001519363"/>
    </source>
</evidence>
<reference evidence="1 2" key="1">
    <citation type="submission" date="2021-03" db="EMBL/GenBank/DDBJ databases">
        <title>Sequencing the genomes of 1000 actinobacteria strains.</title>
        <authorList>
            <person name="Klenk H.-P."/>
        </authorList>
    </citation>
    <scope>NUCLEOTIDE SEQUENCE [LARGE SCALE GENOMIC DNA]</scope>
    <source>
        <strain evidence="1 2">DSM 44580</strain>
    </source>
</reference>
<proteinExistence type="predicted"/>
<dbReference type="Pfam" id="PF13692">
    <property type="entry name" value="Glyco_trans_1_4"/>
    <property type="match status" value="1"/>
</dbReference>
<dbReference type="RefSeq" id="WP_086788661.1">
    <property type="nucleotide sequence ID" value="NZ_JAGIOO010000001.1"/>
</dbReference>
<evidence type="ECO:0000313" key="1">
    <source>
        <dbReference type="EMBL" id="MBP2475453.1"/>
    </source>
</evidence>
<protein>
    <submittedName>
        <fullName evidence="1">Glycosyltransferase involved in cell wall biosynthesis</fullName>
    </submittedName>
</protein>
<dbReference type="CDD" id="cd03801">
    <property type="entry name" value="GT4_PimA-like"/>
    <property type="match status" value="1"/>
</dbReference>
<dbReference type="PANTHER" id="PTHR46656">
    <property type="entry name" value="PUTATIVE-RELATED"/>
    <property type="match status" value="1"/>
</dbReference>
<comment type="caution">
    <text evidence="1">The sequence shown here is derived from an EMBL/GenBank/DDBJ whole genome shotgun (WGS) entry which is preliminary data.</text>
</comment>
<dbReference type="SUPFAM" id="SSF53756">
    <property type="entry name" value="UDP-Glycosyltransferase/glycogen phosphorylase"/>
    <property type="match status" value="1"/>
</dbReference>
<accession>A0ABS5AFV2</accession>
<dbReference type="EMBL" id="JAGIOO010000001">
    <property type="protein sequence ID" value="MBP2475453.1"/>
    <property type="molecule type" value="Genomic_DNA"/>
</dbReference>